<dbReference type="GO" id="GO:0004316">
    <property type="term" value="F:3-oxoacyl-[acyl-carrier-protein] reductase (NADPH) activity"/>
    <property type="evidence" value="ECO:0007669"/>
    <property type="project" value="UniProtKB-EC"/>
</dbReference>
<dbReference type="SUPFAM" id="SSF51735">
    <property type="entry name" value="NAD(P)-binding Rossmann-fold domains"/>
    <property type="match status" value="1"/>
</dbReference>
<dbReference type="Gene3D" id="3.40.50.720">
    <property type="entry name" value="NAD(P)-binding Rossmann-like Domain"/>
    <property type="match status" value="1"/>
</dbReference>
<name>R4MBH1_MYCTX</name>
<protein>
    <submittedName>
        <fullName evidence="2">3-ketoacyl-(Acyl-carrier-protein) reductase</fullName>
        <ecNumber evidence="2">1.1.1.100</ecNumber>
    </submittedName>
</protein>
<dbReference type="InterPro" id="IPR002347">
    <property type="entry name" value="SDR_fam"/>
</dbReference>
<dbReference type="Pfam" id="PF13561">
    <property type="entry name" value="adh_short_C2"/>
    <property type="match status" value="1"/>
</dbReference>
<organism evidence="2 3">
    <name type="scientific">Mycobacterium tuberculosis CAS/NITR204</name>
    <dbReference type="NCBI Taxonomy" id="1310114"/>
    <lineage>
        <taxon>Bacteria</taxon>
        <taxon>Bacillati</taxon>
        <taxon>Actinomycetota</taxon>
        <taxon>Actinomycetes</taxon>
        <taxon>Mycobacteriales</taxon>
        <taxon>Mycobacteriaceae</taxon>
        <taxon>Mycobacterium</taxon>
        <taxon>Mycobacterium tuberculosis complex</taxon>
    </lineage>
</organism>
<comment type="similarity">
    <text evidence="1">Belongs to the short-chain dehydrogenases/reductases (SDR) family.</text>
</comment>
<dbReference type="PANTHER" id="PTHR43943">
    <property type="entry name" value="DEHYDROGENASE/REDUCTASE (SDR FAMILY) MEMBER 4"/>
    <property type="match status" value="1"/>
</dbReference>
<dbReference type="HOGENOM" id="CLU_010194_47_12_11"/>
<evidence type="ECO:0000313" key="2">
    <source>
        <dbReference type="EMBL" id="AGL28215.1"/>
    </source>
</evidence>
<proteinExistence type="inferred from homology"/>
<dbReference type="EMBL" id="CP005386">
    <property type="protein sequence ID" value="AGL28215.1"/>
    <property type="molecule type" value="Genomic_DNA"/>
</dbReference>
<reference evidence="2 3" key="1">
    <citation type="journal article" date="2013" name="Genome Announc.">
        <title>Whole-Genome Sequences of Four Clinical Isolates of Mycobacterium tuberculosis from Tamil Nadu, South India.</title>
        <authorList>
            <person name="Narayanan S."/>
            <person name="Deshpande U."/>
        </authorList>
    </citation>
    <scope>NUCLEOTIDE SEQUENCE [LARGE SCALE GENOMIC DNA]</scope>
    <source>
        <strain evidence="2 3">CAS/NITR204</strain>
    </source>
</reference>
<dbReference type="Proteomes" id="UP000013548">
    <property type="component" value="Chromosome"/>
</dbReference>
<keyword evidence="2" id="KW-0560">Oxidoreductase</keyword>
<sequence>MVRTRLAEALWKDHEDPLAATIALGRIGEPADIASAVAFLVSDAASWITGETMIIDGGLLLGNALGFRAAPSTEH</sequence>
<evidence type="ECO:0000256" key="1">
    <source>
        <dbReference type="ARBA" id="ARBA00006484"/>
    </source>
</evidence>
<evidence type="ECO:0000313" key="3">
    <source>
        <dbReference type="Proteomes" id="UP000013548"/>
    </source>
</evidence>
<gene>
    <name evidence="2" type="primary">fabG</name>
    <name evidence="2" type="ORF">J113_19180</name>
</gene>
<dbReference type="PANTHER" id="PTHR43943:SF2">
    <property type="entry name" value="DEHYDROGENASE_REDUCTASE 4"/>
    <property type="match status" value="1"/>
</dbReference>
<dbReference type="AlphaFoldDB" id="R4MBH1"/>
<dbReference type="EC" id="1.1.1.100" evidence="2"/>
<accession>R4MBH1</accession>
<dbReference type="InterPro" id="IPR036291">
    <property type="entry name" value="NAD(P)-bd_dom_sf"/>
</dbReference>
<dbReference type="KEGG" id="mtuc:J113_19180"/>